<proteinExistence type="predicted"/>
<keyword evidence="1" id="KW-0732">Signal</keyword>
<reference evidence="2" key="2">
    <citation type="journal article" date="2021" name="Genome Biol. Evol.">
        <title>Developing a high-quality reference genome for a parasitic bivalve with doubly uniparental inheritance (Bivalvia: Unionida).</title>
        <authorList>
            <person name="Smith C.H."/>
        </authorList>
    </citation>
    <scope>NUCLEOTIDE SEQUENCE</scope>
    <source>
        <strain evidence="2">CHS0354</strain>
        <tissue evidence="2">Mantle</tissue>
    </source>
</reference>
<reference evidence="2" key="1">
    <citation type="journal article" date="2021" name="Genome Biol. Evol.">
        <title>A High-Quality Reference Genome for a Parasitic Bivalve with Doubly Uniparental Inheritance (Bivalvia: Unionida).</title>
        <authorList>
            <person name="Smith C.H."/>
        </authorList>
    </citation>
    <scope>NUCLEOTIDE SEQUENCE</scope>
    <source>
        <strain evidence="2">CHS0354</strain>
    </source>
</reference>
<organism evidence="2 3">
    <name type="scientific">Potamilus streckersoni</name>
    <dbReference type="NCBI Taxonomy" id="2493646"/>
    <lineage>
        <taxon>Eukaryota</taxon>
        <taxon>Metazoa</taxon>
        <taxon>Spiralia</taxon>
        <taxon>Lophotrochozoa</taxon>
        <taxon>Mollusca</taxon>
        <taxon>Bivalvia</taxon>
        <taxon>Autobranchia</taxon>
        <taxon>Heteroconchia</taxon>
        <taxon>Palaeoheterodonta</taxon>
        <taxon>Unionida</taxon>
        <taxon>Unionoidea</taxon>
        <taxon>Unionidae</taxon>
        <taxon>Ambleminae</taxon>
        <taxon>Lampsilini</taxon>
        <taxon>Potamilus</taxon>
    </lineage>
</organism>
<feature type="signal peptide" evidence="1">
    <location>
        <begin position="1"/>
        <end position="19"/>
    </location>
</feature>
<dbReference type="PROSITE" id="PS51257">
    <property type="entry name" value="PROKAR_LIPOPROTEIN"/>
    <property type="match status" value="1"/>
</dbReference>
<keyword evidence="3" id="KW-1185">Reference proteome</keyword>
<evidence type="ECO:0000313" key="3">
    <source>
        <dbReference type="Proteomes" id="UP001195483"/>
    </source>
</evidence>
<gene>
    <name evidence="2" type="ORF">CHS0354_002302</name>
</gene>
<dbReference type="Proteomes" id="UP001195483">
    <property type="component" value="Unassembled WGS sequence"/>
</dbReference>
<reference evidence="2" key="3">
    <citation type="submission" date="2023-05" db="EMBL/GenBank/DDBJ databases">
        <authorList>
            <person name="Smith C.H."/>
        </authorList>
    </citation>
    <scope>NUCLEOTIDE SEQUENCE</scope>
    <source>
        <strain evidence="2">CHS0354</strain>
        <tissue evidence="2">Mantle</tissue>
    </source>
</reference>
<accession>A0AAE0SNP2</accession>
<comment type="caution">
    <text evidence="2">The sequence shown here is derived from an EMBL/GenBank/DDBJ whole genome shotgun (WGS) entry which is preliminary data.</text>
</comment>
<evidence type="ECO:0000256" key="1">
    <source>
        <dbReference type="SAM" id="SignalP"/>
    </source>
</evidence>
<protein>
    <submittedName>
        <fullName evidence="2">Uncharacterized protein</fullName>
    </submittedName>
</protein>
<dbReference type="AlphaFoldDB" id="A0AAE0SNP2"/>
<dbReference type="EMBL" id="JAEAOA010000200">
    <property type="protein sequence ID" value="KAK3595031.1"/>
    <property type="molecule type" value="Genomic_DNA"/>
</dbReference>
<sequence>MKQTIFITVIVAAVGVALSCQLPPFHDMFKWDDGFICNKKLASYMNCSDPFLDIDARENFCSYPASQIGYVLENFPTERADLNSFVKYYKGLGHNPNFGLRSSAKWECRELCDTPSEKLETVFYTEPSGQQQICWVVQPQEIYFKRCSYKSCNMFNQIPDVTDVNHICVPESIYNIDVILYCPYAVVKQCVKTRLQVPLSCDCKRVECPLKPYAGGPFSGSFFNGKK</sequence>
<name>A0AAE0SNP2_9BIVA</name>
<feature type="chain" id="PRO_5042009570" evidence="1">
    <location>
        <begin position="20"/>
        <end position="227"/>
    </location>
</feature>
<evidence type="ECO:0000313" key="2">
    <source>
        <dbReference type="EMBL" id="KAK3595031.1"/>
    </source>
</evidence>